<proteinExistence type="predicted"/>
<dbReference type="AlphaFoldDB" id="A0A4T3F3Z3"/>
<sequence length="149" mass="16375">MANPQLFTIGYQQATQPGLIALLQEHGITLLADVRARAQSRKPGFSKSNLAASLAEEGIAYRHFRDLGTPPEGRAAARRGDRETLREVYSGQLELPEALAAMAELRALALERVTCLLCYCREAEKCHRHLLVEAAFDDFAVTDLQPAIA</sequence>
<accession>A0A4T3F3Z3</accession>
<organism evidence="1 2">
    <name type="scientific">Alteraurantiacibacter aquimixticola</name>
    <dbReference type="NCBI Taxonomy" id="2489173"/>
    <lineage>
        <taxon>Bacteria</taxon>
        <taxon>Pseudomonadati</taxon>
        <taxon>Pseudomonadota</taxon>
        <taxon>Alphaproteobacteria</taxon>
        <taxon>Sphingomonadales</taxon>
        <taxon>Erythrobacteraceae</taxon>
        <taxon>Alteraurantiacibacter</taxon>
    </lineage>
</organism>
<dbReference type="EMBL" id="SSHH01000001">
    <property type="protein sequence ID" value="TIX52015.1"/>
    <property type="molecule type" value="Genomic_DNA"/>
</dbReference>
<dbReference type="InterPro" id="IPR007438">
    <property type="entry name" value="DUF488"/>
</dbReference>
<dbReference type="OrthoDB" id="9810084at2"/>
<comment type="caution">
    <text evidence="1">The sequence shown here is derived from an EMBL/GenBank/DDBJ whole genome shotgun (WGS) entry which is preliminary data.</text>
</comment>
<gene>
    <name evidence="1" type="ORF">E5222_06205</name>
</gene>
<name>A0A4T3F3Z3_9SPHN</name>
<evidence type="ECO:0000313" key="2">
    <source>
        <dbReference type="Proteomes" id="UP000309389"/>
    </source>
</evidence>
<dbReference type="RefSeq" id="WP_136692800.1">
    <property type="nucleotide sequence ID" value="NZ_SSHH01000001.1"/>
</dbReference>
<dbReference type="PIRSF" id="PIRSF024492">
    <property type="entry name" value="UCP024492"/>
    <property type="match status" value="1"/>
</dbReference>
<protein>
    <submittedName>
        <fullName evidence="1">DUF488 domain-containing protein</fullName>
    </submittedName>
</protein>
<dbReference type="InterPro" id="IPR014519">
    <property type="entry name" value="UCP024492"/>
</dbReference>
<keyword evidence="2" id="KW-1185">Reference proteome</keyword>
<dbReference type="Proteomes" id="UP000309389">
    <property type="component" value="Unassembled WGS sequence"/>
</dbReference>
<dbReference type="PANTHER" id="PTHR39337">
    <property type="entry name" value="BLR5642 PROTEIN"/>
    <property type="match status" value="1"/>
</dbReference>
<dbReference type="Pfam" id="PF04343">
    <property type="entry name" value="DUF488"/>
    <property type="match status" value="1"/>
</dbReference>
<reference evidence="1 2" key="1">
    <citation type="submission" date="2019-04" db="EMBL/GenBank/DDBJ databases">
        <title>Altererythrobacter aquimixticola sp. nov., isolated from sediment of junction between the ocean and a freshwater spring.</title>
        <authorList>
            <person name="Yoon J.-H."/>
        </authorList>
    </citation>
    <scope>NUCLEOTIDE SEQUENCE [LARGE SCALE GENOMIC DNA]</scope>
    <source>
        <strain evidence="1 2">SSKS-13</strain>
    </source>
</reference>
<evidence type="ECO:0000313" key="1">
    <source>
        <dbReference type="EMBL" id="TIX52015.1"/>
    </source>
</evidence>
<dbReference type="PANTHER" id="PTHR39337:SF1">
    <property type="entry name" value="BLR5642 PROTEIN"/>
    <property type="match status" value="1"/>
</dbReference>